<evidence type="ECO:0000259" key="4">
    <source>
        <dbReference type="Pfam" id="PF05592"/>
    </source>
</evidence>
<dbReference type="Pfam" id="PF17389">
    <property type="entry name" value="Bac_rhamnosid6H"/>
    <property type="match status" value="1"/>
</dbReference>
<evidence type="ECO:0000313" key="8">
    <source>
        <dbReference type="EMBL" id="REF37056.1"/>
    </source>
</evidence>
<dbReference type="AlphaFoldDB" id="A0A3D9V6V7"/>
<dbReference type="SUPFAM" id="SSF48208">
    <property type="entry name" value="Six-hairpin glycosidases"/>
    <property type="match status" value="1"/>
</dbReference>
<evidence type="ECO:0000256" key="3">
    <source>
        <dbReference type="ARBA" id="ARBA00022801"/>
    </source>
</evidence>
<feature type="domain" description="Alpha-L-rhamnosidase C-terminal" evidence="7">
    <location>
        <begin position="803"/>
        <end position="875"/>
    </location>
</feature>
<dbReference type="InterPro" id="IPR035398">
    <property type="entry name" value="Bac_rhamnosid_C"/>
</dbReference>
<dbReference type="InterPro" id="IPR016007">
    <property type="entry name" value="Alpha_rhamnosid"/>
</dbReference>
<evidence type="ECO:0000256" key="2">
    <source>
        <dbReference type="ARBA" id="ARBA00012652"/>
    </source>
</evidence>
<evidence type="ECO:0000259" key="5">
    <source>
        <dbReference type="Pfam" id="PF08531"/>
    </source>
</evidence>
<dbReference type="Pfam" id="PF25788">
    <property type="entry name" value="Ig_Rha78A_N"/>
    <property type="match status" value="1"/>
</dbReference>
<dbReference type="Pfam" id="PF05592">
    <property type="entry name" value="Bac_rhamnosid"/>
    <property type="match status" value="1"/>
</dbReference>
<dbReference type="Proteomes" id="UP000256485">
    <property type="component" value="Unassembled WGS sequence"/>
</dbReference>
<dbReference type="InterPro" id="IPR012341">
    <property type="entry name" value="6hp_glycosidase-like_sf"/>
</dbReference>
<dbReference type="PIRSF" id="PIRSF010631">
    <property type="entry name" value="A-rhamnsds"/>
    <property type="match status" value="1"/>
</dbReference>
<dbReference type="Gene3D" id="2.60.40.10">
    <property type="entry name" value="Immunoglobulins"/>
    <property type="match status" value="1"/>
</dbReference>
<accession>A0A3D9V6V7</accession>
<dbReference type="Gene3D" id="2.60.120.260">
    <property type="entry name" value="Galactose-binding domain-like"/>
    <property type="match status" value="2"/>
</dbReference>
<dbReference type="EC" id="3.2.1.40" evidence="2"/>
<dbReference type="Pfam" id="PF17390">
    <property type="entry name" value="Bac_rhamnosid_C"/>
    <property type="match status" value="1"/>
</dbReference>
<keyword evidence="9" id="KW-1185">Reference proteome</keyword>
<dbReference type="GO" id="GO:0030596">
    <property type="term" value="F:alpha-L-rhamnosidase activity"/>
    <property type="evidence" value="ECO:0007669"/>
    <property type="project" value="UniProtKB-EC"/>
</dbReference>
<dbReference type="InterPro" id="IPR013783">
    <property type="entry name" value="Ig-like_fold"/>
</dbReference>
<keyword evidence="3" id="KW-0378">Hydrolase</keyword>
<feature type="domain" description="Alpha-L-rhamnosidase six-hairpin glycosidase" evidence="6">
    <location>
        <begin position="459"/>
        <end position="799"/>
    </location>
</feature>
<sequence>MTAALVPYRLRTEYADEPLGVDEPAPRFSWLLSVRLPASDGQGSGELDAAAARQSAYQVIVARDVERLRAGQGDVWDSGRVDSDQTNQVEYAGAPLRSATRYVWAVRVWDGAGRLSDWSEPASFETGLLGEDDWGGARWIGHPAGRDGDAHAPVPPSPLLRTTFTLPAGQVTRARLYVSGLGYGEYFLDGQRVGRAVLDPAPTAYHATVLYSTYDVTDLLRGEGTTHALAAALGRGRYGEPTPNVWYWEKAPWWDHPALLAQLVIWYADGRIERVVSDETWRCVDGPTRADSLYAGEEYDARHEQPGWTRADFDDSAWVRAVAVRPPGGVLRSQQVEQIEPVAEIAPVSLTEPAPGVFVFDLGQQLAGWARLRLSGPAGTRVRIRYGERLRPDGTVDIEQRLIYRDIQTDHYVLRGGDVEVYQPRFSYKGFQYVQVDGHPSRPTLEDLRGVVVHTAVASTGEFDCDDEVVNRLHAGTRWAVLNNLHGIPTDTPVFEKNGWTGDAHLTAAVAAYNFHMPRLYTKWLRDWVDAQLPNGAFPPIVPTSGWGYPGDPNAAIVGPIPAWDVAYVEIPWVMYRFYGDERVLARHYDGARRYLDYLVDGFLEDDVVLVGLGDYLPPGVGGVPPEGPGVYETAYTYRFVQLLREFATVLDKRADLAGYDELMSRLRDGFNRAFFDPATATYHGERPTGYRQSANVVALAFGLAPEEVRQAVLDNLVADIHARQDHLDTGVIGTKFLFPLLTRHGLVDLAYTVATQRTYPGYGFWLEQGATALYEHWQADSRSRDHHFFGHIDQWFIEDLAGVAPAAPGFARVRVRPVPPRALGRARVALDTVRGRVASSWRRVDDGFEVRVELPPGVTAEVHVPQPTGDYVVQHCGPGTHTFRS</sequence>
<dbReference type="InterPro" id="IPR035396">
    <property type="entry name" value="Bac_rhamnosid6H"/>
</dbReference>
<feature type="domain" description="Alpha-L-rhamnosidase concanavalin-like" evidence="4">
    <location>
        <begin position="354"/>
        <end position="454"/>
    </location>
</feature>
<dbReference type="InterPro" id="IPR008902">
    <property type="entry name" value="Rhamnosid_concanavalin"/>
</dbReference>
<dbReference type="RefSeq" id="WP_115850589.1">
    <property type="nucleotide sequence ID" value="NZ_QTUC01000001.1"/>
</dbReference>
<reference evidence="8 9" key="1">
    <citation type="submission" date="2018-08" db="EMBL/GenBank/DDBJ databases">
        <title>Sequencing the genomes of 1000 actinobacteria strains.</title>
        <authorList>
            <person name="Klenk H.-P."/>
        </authorList>
    </citation>
    <scope>NUCLEOTIDE SEQUENCE [LARGE SCALE GENOMIC DNA]</scope>
    <source>
        <strain evidence="8 9">DSM 22891</strain>
    </source>
</reference>
<evidence type="ECO:0000259" key="7">
    <source>
        <dbReference type="Pfam" id="PF17390"/>
    </source>
</evidence>
<dbReference type="Gene3D" id="1.50.10.10">
    <property type="match status" value="1"/>
</dbReference>
<dbReference type="PANTHER" id="PTHR33307">
    <property type="entry name" value="ALPHA-RHAMNOSIDASE (EUROFUNG)"/>
    <property type="match status" value="1"/>
</dbReference>
<dbReference type="PANTHER" id="PTHR33307:SF6">
    <property type="entry name" value="ALPHA-RHAMNOSIDASE (EUROFUNG)-RELATED"/>
    <property type="match status" value="1"/>
</dbReference>
<dbReference type="GO" id="GO:0005975">
    <property type="term" value="P:carbohydrate metabolic process"/>
    <property type="evidence" value="ECO:0007669"/>
    <property type="project" value="InterPro"/>
</dbReference>
<evidence type="ECO:0000259" key="6">
    <source>
        <dbReference type="Pfam" id="PF17389"/>
    </source>
</evidence>
<organism evidence="8 9">
    <name type="scientific">Thermasporomyces composti</name>
    <dbReference type="NCBI Taxonomy" id="696763"/>
    <lineage>
        <taxon>Bacteria</taxon>
        <taxon>Bacillati</taxon>
        <taxon>Actinomycetota</taxon>
        <taxon>Actinomycetes</taxon>
        <taxon>Propionibacteriales</taxon>
        <taxon>Nocardioidaceae</taxon>
        <taxon>Thermasporomyces</taxon>
    </lineage>
</organism>
<dbReference type="InterPro" id="IPR013737">
    <property type="entry name" value="Bac_rhamnosid_N"/>
</dbReference>
<dbReference type="EMBL" id="QTUC01000001">
    <property type="protein sequence ID" value="REF37056.1"/>
    <property type="molecule type" value="Genomic_DNA"/>
</dbReference>
<dbReference type="Gene3D" id="2.60.420.10">
    <property type="entry name" value="Maltose phosphorylase, domain 3"/>
    <property type="match status" value="1"/>
</dbReference>
<comment type="caution">
    <text evidence="8">The sequence shown here is derived from an EMBL/GenBank/DDBJ whole genome shotgun (WGS) entry which is preliminary data.</text>
</comment>
<feature type="domain" description="Bacterial alpha-L-rhamnosidase N-terminal" evidence="5">
    <location>
        <begin position="170"/>
        <end position="340"/>
    </location>
</feature>
<name>A0A3D9V6V7_THECX</name>
<evidence type="ECO:0000256" key="1">
    <source>
        <dbReference type="ARBA" id="ARBA00001445"/>
    </source>
</evidence>
<proteinExistence type="predicted"/>
<evidence type="ECO:0000313" key="9">
    <source>
        <dbReference type="Proteomes" id="UP000256485"/>
    </source>
</evidence>
<comment type="catalytic activity">
    <reaction evidence="1">
        <text>Hydrolysis of terminal non-reducing alpha-L-rhamnose residues in alpha-L-rhamnosides.</text>
        <dbReference type="EC" id="3.2.1.40"/>
    </reaction>
</comment>
<protein>
    <recommendedName>
        <fullName evidence="2">alpha-L-rhamnosidase</fullName>
        <ecNumber evidence="2">3.2.1.40</ecNumber>
    </recommendedName>
</protein>
<dbReference type="InterPro" id="IPR008928">
    <property type="entry name" value="6-hairpin_glycosidase_sf"/>
</dbReference>
<gene>
    <name evidence="8" type="ORF">DFJ64_2492</name>
</gene>
<dbReference type="OrthoDB" id="9761045at2"/>
<dbReference type="Pfam" id="PF08531">
    <property type="entry name" value="Bac_rhamnosid_N"/>
    <property type="match status" value="1"/>
</dbReference>